<accession>A0ABU2KL40</accession>
<keyword evidence="5" id="KW-1185">Reference proteome</keyword>
<dbReference type="Pfam" id="PF18962">
    <property type="entry name" value="Por_Secre_tail"/>
    <property type="match status" value="1"/>
</dbReference>
<keyword evidence="1 2" id="KW-0732">Signal</keyword>
<dbReference type="RefSeq" id="WP_311402364.1">
    <property type="nucleotide sequence ID" value="NZ_JAVRBG010000013.1"/>
</dbReference>
<evidence type="ECO:0000313" key="5">
    <source>
        <dbReference type="Proteomes" id="UP001182991"/>
    </source>
</evidence>
<name>A0ABU2KL40_9FLAO</name>
<protein>
    <submittedName>
        <fullName evidence="4">T9SS type A sorting domain-containing protein</fullName>
    </submittedName>
</protein>
<dbReference type="NCBIfam" id="TIGR04183">
    <property type="entry name" value="Por_Secre_tail"/>
    <property type="match status" value="1"/>
</dbReference>
<evidence type="ECO:0000313" key="4">
    <source>
        <dbReference type="EMBL" id="MDT0295426.1"/>
    </source>
</evidence>
<gene>
    <name evidence="4" type="ORF">RLT85_12375</name>
</gene>
<reference evidence="5" key="1">
    <citation type="submission" date="2023-07" db="EMBL/GenBank/DDBJ databases">
        <title>Isolating and identifying novel microbial strains from the Mariana Trench.</title>
        <authorList>
            <person name="Fu H."/>
        </authorList>
    </citation>
    <scope>NUCLEOTIDE SEQUENCE [LARGE SCALE GENOMIC DNA]</scope>
    <source>
        <strain evidence="5">T-y2</strain>
    </source>
</reference>
<proteinExistence type="predicted"/>
<organism evidence="4 5">
    <name type="scientific">Mesonia ostreae</name>
    <dbReference type="NCBI Taxonomy" id="861110"/>
    <lineage>
        <taxon>Bacteria</taxon>
        <taxon>Pseudomonadati</taxon>
        <taxon>Bacteroidota</taxon>
        <taxon>Flavobacteriia</taxon>
        <taxon>Flavobacteriales</taxon>
        <taxon>Flavobacteriaceae</taxon>
        <taxon>Mesonia</taxon>
    </lineage>
</organism>
<feature type="domain" description="Secretion system C-terminal sorting" evidence="3">
    <location>
        <begin position="223"/>
        <end position="291"/>
    </location>
</feature>
<dbReference type="InterPro" id="IPR026444">
    <property type="entry name" value="Secre_tail"/>
</dbReference>
<evidence type="ECO:0000256" key="2">
    <source>
        <dbReference type="SAM" id="SignalP"/>
    </source>
</evidence>
<dbReference type="EMBL" id="JAVRBG010000013">
    <property type="protein sequence ID" value="MDT0295426.1"/>
    <property type="molecule type" value="Genomic_DNA"/>
</dbReference>
<feature type="signal peptide" evidence="2">
    <location>
        <begin position="1"/>
        <end position="19"/>
    </location>
</feature>
<feature type="chain" id="PRO_5045096001" evidence="2">
    <location>
        <begin position="20"/>
        <end position="293"/>
    </location>
</feature>
<evidence type="ECO:0000256" key="1">
    <source>
        <dbReference type="ARBA" id="ARBA00022729"/>
    </source>
</evidence>
<comment type="caution">
    <text evidence="4">The sequence shown here is derived from an EMBL/GenBank/DDBJ whole genome shotgun (WGS) entry which is preliminary data.</text>
</comment>
<evidence type="ECO:0000259" key="3">
    <source>
        <dbReference type="Pfam" id="PF18962"/>
    </source>
</evidence>
<sequence length="293" mass="30662">MKKITLLAAAFAVSTFMNAQDVLSHSVDNSFMETGSVACAAGGGTPQATSSANIFYRSYTPSDFGYTGDFNVEGSDFFISFSDVGGTNPTHDYTVRFYIADAAFPGGNLTELASVDLQATVEDDAMKIEARLDDVLTLSASQEIIIGLDIPASPEAPNNLDMRIGINAAGQNAPSYLYAEGCGITTPTPAADVGDFPNNNIILDLVGTGTLAVDSAIAAQVSLYPNPVNNVLNITVPSSIQIEGAMMYDILGKGTQVEVSANNTINTSSIASGVYLLTINTNEGNITKKVVKQ</sequence>
<dbReference type="Proteomes" id="UP001182991">
    <property type="component" value="Unassembled WGS sequence"/>
</dbReference>